<dbReference type="AlphaFoldDB" id="A0A0M7ATA4"/>
<sequence>MAGRSDIHRHMKKAHVGVFQSAARLYHVAILVRRTNTASLQHIGEGYAVPKPLDCKAKTADFDVVPRGSRLPEARRGSIAGLVVDPTLFGERAYKDGKYPKALAAWRSFSSQLRPEMATYEQQKNIAFIIPNSGRYFVERNPEDPYFGCVKFSPTTILREGKCVHGDFDLYGIVDMDAPDRIIRVKEKRLGQIHARSPKFMDVQTFVNSRIGVNMILHGSQETYATDHEDDDLDVFFPNGRIEYAGPTANDIANFYRREFPGRAFFGMDDPAQEIEGRFVSPSRA</sequence>
<reference evidence="2" key="1">
    <citation type="submission" date="2015-07" db="EMBL/GenBank/DDBJ databases">
        <authorList>
            <person name="Rodrigo-Torres Lidia"/>
            <person name="Arahal R.David."/>
        </authorList>
    </citation>
    <scope>NUCLEOTIDE SEQUENCE [LARGE SCALE GENOMIC DNA]</scope>
    <source>
        <strain evidence="2">CECT 5096</strain>
    </source>
</reference>
<organism evidence="1 2">
    <name type="scientific">Roseibium album</name>
    <dbReference type="NCBI Taxonomy" id="311410"/>
    <lineage>
        <taxon>Bacteria</taxon>
        <taxon>Pseudomonadati</taxon>
        <taxon>Pseudomonadota</taxon>
        <taxon>Alphaproteobacteria</taxon>
        <taxon>Hyphomicrobiales</taxon>
        <taxon>Stappiaceae</taxon>
        <taxon>Roseibium</taxon>
    </lineage>
</organism>
<evidence type="ECO:0000313" key="2">
    <source>
        <dbReference type="Proteomes" id="UP000049983"/>
    </source>
</evidence>
<accession>A0A0M7ATA4</accession>
<name>A0A0M7ATA4_9HYPH</name>
<dbReference type="Proteomes" id="UP000049983">
    <property type="component" value="Unassembled WGS sequence"/>
</dbReference>
<keyword evidence="2" id="KW-1185">Reference proteome</keyword>
<protein>
    <submittedName>
        <fullName evidence="1">Uncharacterized protein</fullName>
    </submittedName>
</protein>
<evidence type="ECO:0000313" key="1">
    <source>
        <dbReference type="EMBL" id="CTQ79652.1"/>
    </source>
</evidence>
<dbReference type="EMBL" id="CXWC01000021">
    <property type="protein sequence ID" value="CTQ79652.1"/>
    <property type="molecule type" value="Genomic_DNA"/>
</dbReference>
<gene>
    <name evidence="1" type="ORF">LA5096_06307</name>
</gene>
<proteinExistence type="predicted"/>